<dbReference type="Proteomes" id="UP000309215">
    <property type="component" value="Unassembled WGS sequence"/>
</dbReference>
<sequence length="89" mass="10234">MMDQQAGLIAAKNESPHLEVGMMKREIETDSDAERLNHAEMRHRELDARLAELGRHAYLTPDEQLEMAELKKQKLKAKDEIHALRRGTS</sequence>
<dbReference type="InterPro" id="IPR007420">
    <property type="entry name" value="DUF465"/>
</dbReference>
<evidence type="ECO:0000313" key="3">
    <source>
        <dbReference type="Proteomes" id="UP000309215"/>
    </source>
</evidence>
<keyword evidence="3" id="KW-1185">Reference proteome</keyword>
<evidence type="ECO:0000256" key="1">
    <source>
        <dbReference type="SAM" id="MobiDB-lite"/>
    </source>
</evidence>
<reference evidence="2 3" key="1">
    <citation type="submission" date="2019-04" db="EMBL/GenBank/DDBJ databases">
        <authorList>
            <person name="Li Y."/>
            <person name="Wang J."/>
        </authorList>
    </citation>
    <scope>NUCLEOTIDE SEQUENCE [LARGE SCALE GENOMIC DNA]</scope>
    <source>
        <strain evidence="2 3">DSM 14668</strain>
    </source>
</reference>
<dbReference type="Pfam" id="PF04325">
    <property type="entry name" value="DUF465"/>
    <property type="match status" value="1"/>
</dbReference>
<proteinExistence type="predicted"/>
<comment type="caution">
    <text evidence="2">The sequence shown here is derived from an EMBL/GenBank/DDBJ whole genome shotgun (WGS) entry which is preliminary data.</text>
</comment>
<evidence type="ECO:0000313" key="2">
    <source>
        <dbReference type="EMBL" id="TKC94127.1"/>
    </source>
</evidence>
<protein>
    <submittedName>
        <fullName evidence="2">DUF465 domain-containing protein</fullName>
    </submittedName>
</protein>
<feature type="region of interest" description="Disordered" evidence="1">
    <location>
        <begin position="1"/>
        <end position="20"/>
    </location>
</feature>
<dbReference type="InterPro" id="IPR038444">
    <property type="entry name" value="DUF465_sf"/>
</dbReference>
<name>A0A4U1IK18_9BACT</name>
<dbReference type="AlphaFoldDB" id="A0A4U1IK18"/>
<accession>A0A4U1IK18</accession>
<dbReference type="RefSeq" id="WP_136936060.1">
    <property type="nucleotide sequence ID" value="NZ_SSMQ01000113.1"/>
</dbReference>
<organism evidence="2 3">
    <name type="scientific">Polyangium fumosum</name>
    <dbReference type="NCBI Taxonomy" id="889272"/>
    <lineage>
        <taxon>Bacteria</taxon>
        <taxon>Pseudomonadati</taxon>
        <taxon>Myxococcota</taxon>
        <taxon>Polyangia</taxon>
        <taxon>Polyangiales</taxon>
        <taxon>Polyangiaceae</taxon>
        <taxon>Polyangium</taxon>
    </lineage>
</organism>
<dbReference type="Gene3D" id="6.10.280.50">
    <property type="match status" value="1"/>
</dbReference>
<dbReference type="EMBL" id="SSMQ01000113">
    <property type="protein sequence ID" value="TKC94127.1"/>
    <property type="molecule type" value="Genomic_DNA"/>
</dbReference>
<dbReference type="OrthoDB" id="5520972at2"/>
<gene>
    <name evidence="2" type="ORF">E8A74_48770</name>
</gene>